<keyword evidence="8" id="KW-1185">Reference proteome</keyword>
<dbReference type="GO" id="GO:0005886">
    <property type="term" value="C:plasma membrane"/>
    <property type="evidence" value="ECO:0007669"/>
    <property type="project" value="UniProtKB-SubCell"/>
</dbReference>
<reference evidence="7 8" key="1">
    <citation type="submission" date="2018-12" db="EMBL/GenBank/DDBJ databases">
        <title>three novel Halomonas strain isolated from plants.</title>
        <authorList>
            <person name="Sun C."/>
        </authorList>
    </citation>
    <scope>NUCLEOTIDE SEQUENCE [LARGE SCALE GENOMIC DNA]</scope>
    <source>
        <strain evidence="7 8">DSM 19434</strain>
    </source>
</reference>
<comment type="similarity">
    <text evidence="2 6">Belongs to the SURF1 family.</text>
</comment>
<keyword evidence="6" id="KW-1003">Cell membrane</keyword>
<organism evidence="7 8">
    <name type="scientific">Vreelandella andesensis</name>
    <dbReference type="NCBI Taxonomy" id="447567"/>
    <lineage>
        <taxon>Bacteria</taxon>
        <taxon>Pseudomonadati</taxon>
        <taxon>Pseudomonadota</taxon>
        <taxon>Gammaproteobacteria</taxon>
        <taxon>Oceanospirillales</taxon>
        <taxon>Halomonadaceae</taxon>
        <taxon>Vreelandella</taxon>
    </lineage>
</organism>
<comment type="caution">
    <text evidence="7">The sequence shown here is derived from an EMBL/GenBank/DDBJ whole genome shotgun (WGS) entry which is preliminary data.</text>
</comment>
<evidence type="ECO:0000256" key="4">
    <source>
        <dbReference type="ARBA" id="ARBA00022989"/>
    </source>
</evidence>
<dbReference type="AlphaFoldDB" id="A0A3S0Z1L5"/>
<evidence type="ECO:0000256" key="5">
    <source>
        <dbReference type="ARBA" id="ARBA00023136"/>
    </source>
</evidence>
<dbReference type="PANTHER" id="PTHR23427">
    <property type="entry name" value="SURFEIT LOCUS PROTEIN"/>
    <property type="match status" value="1"/>
</dbReference>
<evidence type="ECO:0000256" key="3">
    <source>
        <dbReference type="ARBA" id="ARBA00022692"/>
    </source>
</evidence>
<proteinExistence type="inferred from homology"/>
<feature type="transmembrane region" description="Helical" evidence="6">
    <location>
        <begin position="12"/>
        <end position="33"/>
    </location>
</feature>
<evidence type="ECO:0000256" key="1">
    <source>
        <dbReference type="ARBA" id="ARBA00004370"/>
    </source>
</evidence>
<keyword evidence="5 6" id="KW-0472">Membrane</keyword>
<gene>
    <name evidence="7" type="ORF">ELY33_00705</name>
</gene>
<name>A0A3S0Z1L5_9GAMM</name>
<feature type="transmembrane region" description="Helical" evidence="6">
    <location>
        <begin position="203"/>
        <end position="221"/>
    </location>
</feature>
<dbReference type="InterPro" id="IPR045214">
    <property type="entry name" value="Surf1/Surf4"/>
</dbReference>
<keyword evidence="4 6" id="KW-1133">Transmembrane helix</keyword>
<dbReference type="Pfam" id="PF02104">
    <property type="entry name" value="SURF1"/>
    <property type="match status" value="1"/>
</dbReference>
<dbReference type="Proteomes" id="UP000287336">
    <property type="component" value="Unassembled WGS sequence"/>
</dbReference>
<dbReference type="OrthoDB" id="9789940at2"/>
<evidence type="ECO:0000313" key="8">
    <source>
        <dbReference type="Proteomes" id="UP000287336"/>
    </source>
</evidence>
<keyword evidence="3 6" id="KW-0812">Transmembrane</keyword>
<dbReference type="RefSeq" id="WP_126942455.1">
    <property type="nucleotide sequence ID" value="NZ_RZHG01000002.1"/>
</dbReference>
<evidence type="ECO:0000256" key="6">
    <source>
        <dbReference type="RuleBase" id="RU363076"/>
    </source>
</evidence>
<protein>
    <recommendedName>
        <fullName evidence="6">SURF1-like protein</fullName>
    </recommendedName>
</protein>
<dbReference type="PANTHER" id="PTHR23427:SF2">
    <property type="entry name" value="SURFEIT LOCUS PROTEIN 1"/>
    <property type="match status" value="1"/>
</dbReference>
<dbReference type="EMBL" id="RZHG01000002">
    <property type="protein sequence ID" value="RUR34733.1"/>
    <property type="molecule type" value="Genomic_DNA"/>
</dbReference>
<comment type="subcellular location">
    <subcellularLocation>
        <location evidence="6">Cell membrane</location>
        <topology evidence="6">Multi-pass membrane protein</topology>
    </subcellularLocation>
    <subcellularLocation>
        <location evidence="1">Membrane</location>
    </subcellularLocation>
</comment>
<evidence type="ECO:0000313" key="7">
    <source>
        <dbReference type="EMBL" id="RUR34733.1"/>
    </source>
</evidence>
<accession>A0A3S0Z1L5</accession>
<dbReference type="PROSITE" id="PS50895">
    <property type="entry name" value="SURF1"/>
    <property type="match status" value="1"/>
</dbReference>
<sequence>MAKTSSRSQRLYVWCVFWSVLISLGVLLGLWQWERAADKRVLIAAREAAPLVESPTDTPQEGSELHLQGVYLARHTLYLDNRIVDGRLGVAVLTPFRDSFSQLWLIQRGFIETGPSRAAPHVETPVGSVTVSGEWQVARPGGPLYGENKEGIRLQQISLTPWESTLPAFTYTGWLHADQGEGVFTPWWEASVMPPSRHLGYAFQWWGLALVAAVVMVLGGYRLHKDRLTGD</sequence>
<dbReference type="CDD" id="cd06662">
    <property type="entry name" value="SURF1"/>
    <property type="match status" value="1"/>
</dbReference>
<dbReference type="InterPro" id="IPR002994">
    <property type="entry name" value="Surf1/Shy1"/>
</dbReference>
<evidence type="ECO:0000256" key="2">
    <source>
        <dbReference type="ARBA" id="ARBA00007165"/>
    </source>
</evidence>